<dbReference type="InterPro" id="IPR003265">
    <property type="entry name" value="HhH-GPD_domain"/>
</dbReference>
<feature type="region of interest" description="Disordered" evidence="4">
    <location>
        <begin position="23"/>
        <end position="134"/>
    </location>
</feature>
<dbReference type="InterPro" id="IPR051912">
    <property type="entry name" value="Alkylbase_DNA_Glycosylase/TA"/>
</dbReference>
<gene>
    <name evidence="6" type="ORF">SCLTRI_LOCUS9450</name>
</gene>
<dbReference type="AlphaFoldDB" id="A0A8H2ZXF5"/>
<evidence type="ECO:0000256" key="4">
    <source>
        <dbReference type="SAM" id="MobiDB-lite"/>
    </source>
</evidence>
<dbReference type="InterPro" id="IPR011257">
    <property type="entry name" value="DNA_glycosylase"/>
</dbReference>
<dbReference type="SUPFAM" id="SSF48150">
    <property type="entry name" value="DNA-glycosylase"/>
    <property type="match status" value="1"/>
</dbReference>
<evidence type="ECO:0000256" key="3">
    <source>
        <dbReference type="ARBA" id="ARBA00023204"/>
    </source>
</evidence>
<feature type="compositionally biased region" description="Polar residues" evidence="4">
    <location>
        <begin position="104"/>
        <end position="115"/>
    </location>
</feature>
<name>A0A8H2ZXF5_9HELO</name>
<dbReference type="PANTHER" id="PTHR43003">
    <property type="entry name" value="DNA-3-METHYLADENINE GLYCOSYLASE"/>
    <property type="match status" value="1"/>
</dbReference>
<evidence type="ECO:0000256" key="2">
    <source>
        <dbReference type="ARBA" id="ARBA00022763"/>
    </source>
</evidence>
<evidence type="ECO:0000313" key="7">
    <source>
        <dbReference type="Proteomes" id="UP000624404"/>
    </source>
</evidence>
<dbReference type="FunFam" id="1.10.340.30:FF:000004">
    <property type="entry name" value="DNA-3-methyladenine glycosylase II"/>
    <property type="match status" value="1"/>
</dbReference>
<dbReference type="GO" id="GO:0006285">
    <property type="term" value="P:base-excision repair, AP site formation"/>
    <property type="evidence" value="ECO:0007669"/>
    <property type="project" value="TreeGrafter"/>
</dbReference>
<dbReference type="SMART" id="SM00478">
    <property type="entry name" value="ENDO3c"/>
    <property type="match status" value="1"/>
</dbReference>
<proteinExistence type="inferred from homology"/>
<accession>A0A8H2ZXF5</accession>
<dbReference type="GO" id="GO:0043916">
    <property type="term" value="F:DNA-7-methylguanine glycosylase activity"/>
    <property type="evidence" value="ECO:0007669"/>
    <property type="project" value="TreeGrafter"/>
</dbReference>
<dbReference type="Gene3D" id="1.10.1670.40">
    <property type="match status" value="1"/>
</dbReference>
<dbReference type="GO" id="GO:0005634">
    <property type="term" value="C:nucleus"/>
    <property type="evidence" value="ECO:0007669"/>
    <property type="project" value="TreeGrafter"/>
</dbReference>
<keyword evidence="3" id="KW-0234">DNA repair</keyword>
<dbReference type="CDD" id="cd00056">
    <property type="entry name" value="ENDO3c"/>
    <property type="match status" value="1"/>
</dbReference>
<dbReference type="GO" id="GO:0006307">
    <property type="term" value="P:DNA alkylation repair"/>
    <property type="evidence" value="ECO:0007669"/>
    <property type="project" value="TreeGrafter"/>
</dbReference>
<dbReference type="Proteomes" id="UP000624404">
    <property type="component" value="Unassembled WGS sequence"/>
</dbReference>
<dbReference type="GO" id="GO:0008725">
    <property type="term" value="F:DNA-3-methyladenine glycosylase activity"/>
    <property type="evidence" value="ECO:0007669"/>
    <property type="project" value="TreeGrafter"/>
</dbReference>
<dbReference type="GO" id="GO:0032993">
    <property type="term" value="C:protein-DNA complex"/>
    <property type="evidence" value="ECO:0007669"/>
    <property type="project" value="TreeGrafter"/>
</dbReference>
<dbReference type="Gene3D" id="1.10.340.30">
    <property type="entry name" value="Hypothetical protein, domain 2"/>
    <property type="match status" value="1"/>
</dbReference>
<dbReference type="Pfam" id="PF00730">
    <property type="entry name" value="HhH-GPD"/>
    <property type="match status" value="1"/>
</dbReference>
<dbReference type="PANTHER" id="PTHR43003:SF5">
    <property type="entry name" value="DNA-3-METHYLADENINE GLYCOSYLASE"/>
    <property type="match status" value="1"/>
</dbReference>
<comment type="caution">
    <text evidence="6">The sequence shown here is derived from an EMBL/GenBank/DDBJ whole genome shotgun (WGS) entry which is preliminary data.</text>
</comment>
<feature type="domain" description="HhH-GPD" evidence="5">
    <location>
        <begin position="247"/>
        <end position="408"/>
    </location>
</feature>
<evidence type="ECO:0000313" key="6">
    <source>
        <dbReference type="EMBL" id="CAD6450832.1"/>
    </source>
</evidence>
<dbReference type="OrthoDB" id="415889at2759"/>
<reference evidence="6" key="1">
    <citation type="submission" date="2020-10" db="EMBL/GenBank/DDBJ databases">
        <authorList>
            <person name="Kusch S."/>
        </authorList>
    </citation>
    <scope>NUCLEOTIDE SEQUENCE</scope>
    <source>
        <strain evidence="6">SwB9</strain>
    </source>
</reference>
<comment type="similarity">
    <text evidence="1">Belongs to the alkylbase DNA glycosidase AlkA family.</text>
</comment>
<sequence>MSTRRSARLSALSLVIENASETVPTSSVAKGAKAIHEVSPVGSKVKISRTRKTALPEATASSASTKLPKPKTTKAISPKESESSLPAIIPNLKKRKAASKESYDSPSTENENPSTPKKRSATYNPLPPVTPTPAVIASMSSPYRVIDDSLHPPPADRLAVLNGTNAPLVTPETHRLLANKAMDEVSPSKPPAVKISTSDILDKALEHLIKVEPKLKPVIEKHPCRVFSAEGLAEEIEPFRALVSGIISQQVSGAAAKSIKAKFVALFNPPDSDPSTHTFPNPSAILASDLALLRTAGLSQRKAEYISGLALKFTNGELTTQFLLTASYEEVLASLIQVRGLGKWSVEMFACFALKRLDVFSTGDLGVQRGMAALLGKDVEKLKRAGRGAKGGGKWKYMGEKEMEEMAEKFSPYRSIFMWYMWRVEDTDITTLEEYS</sequence>
<keyword evidence="2" id="KW-0227">DNA damage</keyword>
<dbReference type="GO" id="GO:0032131">
    <property type="term" value="F:alkylated DNA binding"/>
    <property type="evidence" value="ECO:0007669"/>
    <property type="project" value="TreeGrafter"/>
</dbReference>
<evidence type="ECO:0000259" key="5">
    <source>
        <dbReference type="SMART" id="SM00478"/>
    </source>
</evidence>
<organism evidence="6 7">
    <name type="scientific">Sclerotinia trifoliorum</name>
    <dbReference type="NCBI Taxonomy" id="28548"/>
    <lineage>
        <taxon>Eukaryota</taxon>
        <taxon>Fungi</taxon>
        <taxon>Dikarya</taxon>
        <taxon>Ascomycota</taxon>
        <taxon>Pezizomycotina</taxon>
        <taxon>Leotiomycetes</taxon>
        <taxon>Helotiales</taxon>
        <taxon>Sclerotiniaceae</taxon>
        <taxon>Sclerotinia</taxon>
    </lineage>
</organism>
<protein>
    <submittedName>
        <fullName evidence="6">67dc3336-bb03-4391-b3bd-2d1ea3da9e3f</fullName>
    </submittedName>
</protein>
<evidence type="ECO:0000256" key="1">
    <source>
        <dbReference type="ARBA" id="ARBA00010817"/>
    </source>
</evidence>
<keyword evidence="7" id="KW-1185">Reference proteome</keyword>
<dbReference type="EMBL" id="CAJHIA010000034">
    <property type="protein sequence ID" value="CAD6450832.1"/>
    <property type="molecule type" value="Genomic_DNA"/>
</dbReference>